<dbReference type="PANTHER" id="PTHR21363">
    <property type="entry name" value="PREPHENATE DEHYDROGENASE"/>
    <property type="match status" value="1"/>
</dbReference>
<dbReference type="InterPro" id="IPR050812">
    <property type="entry name" value="Preph/Arog_dehydrog"/>
</dbReference>
<dbReference type="GO" id="GO:0008977">
    <property type="term" value="F:prephenate dehydrogenase (NAD+) activity"/>
    <property type="evidence" value="ECO:0007669"/>
    <property type="project" value="InterPro"/>
</dbReference>
<dbReference type="SUPFAM" id="SSF51735">
    <property type="entry name" value="NAD(P)-binding Rossmann-fold domains"/>
    <property type="match status" value="1"/>
</dbReference>
<evidence type="ECO:0000256" key="1">
    <source>
        <dbReference type="ARBA" id="ARBA00007964"/>
    </source>
</evidence>
<dbReference type="InterPro" id="IPR003099">
    <property type="entry name" value="Prephen_DH"/>
</dbReference>
<dbReference type="AlphaFoldDB" id="A0A1Z4LQ21"/>
<dbReference type="NCBIfam" id="NF005650">
    <property type="entry name" value="PRK07417.1"/>
    <property type="match status" value="1"/>
</dbReference>
<dbReference type="Proteomes" id="UP000218418">
    <property type="component" value="Chromosome"/>
</dbReference>
<dbReference type="Pfam" id="PF20463">
    <property type="entry name" value="PDH_C"/>
    <property type="match status" value="1"/>
</dbReference>
<dbReference type="SUPFAM" id="SSF48179">
    <property type="entry name" value="6-phosphogluconate dehydrogenase C-terminal domain-like"/>
    <property type="match status" value="1"/>
</dbReference>
<dbReference type="InterPro" id="IPR008927">
    <property type="entry name" value="6-PGluconate_DH-like_C_sf"/>
</dbReference>
<protein>
    <submittedName>
        <fullName evidence="4">Prephenate dehydrogenase</fullName>
    </submittedName>
</protein>
<dbReference type="Gene3D" id="1.10.3660.10">
    <property type="entry name" value="6-phosphogluconate dehydrogenase C-terminal like domain"/>
    <property type="match status" value="1"/>
</dbReference>
<name>A0A1Z4LQ21_9CYAN</name>
<evidence type="ECO:0000259" key="3">
    <source>
        <dbReference type="PROSITE" id="PS51176"/>
    </source>
</evidence>
<dbReference type="GO" id="GO:0070403">
    <property type="term" value="F:NAD+ binding"/>
    <property type="evidence" value="ECO:0007669"/>
    <property type="project" value="InterPro"/>
</dbReference>
<keyword evidence="5" id="KW-1185">Reference proteome</keyword>
<dbReference type="Pfam" id="PF02153">
    <property type="entry name" value="PDH_N"/>
    <property type="match status" value="1"/>
</dbReference>
<dbReference type="GO" id="GO:0006571">
    <property type="term" value="P:tyrosine biosynthetic process"/>
    <property type="evidence" value="ECO:0007669"/>
    <property type="project" value="InterPro"/>
</dbReference>
<comment type="similarity">
    <text evidence="1">Belongs to the prephenate/arogenate dehydrogenase family.</text>
</comment>
<dbReference type="OrthoDB" id="9802008at2"/>
<proteinExistence type="inferred from homology"/>
<evidence type="ECO:0000313" key="4">
    <source>
        <dbReference type="EMBL" id="BAY83350.1"/>
    </source>
</evidence>
<dbReference type="FunFam" id="3.40.50.720:FF:000208">
    <property type="entry name" value="Prephenate dehydrogenase"/>
    <property type="match status" value="1"/>
</dbReference>
<dbReference type="PROSITE" id="PS51176">
    <property type="entry name" value="PDH_ADH"/>
    <property type="match status" value="1"/>
</dbReference>
<evidence type="ECO:0000256" key="2">
    <source>
        <dbReference type="ARBA" id="ARBA00023002"/>
    </source>
</evidence>
<gene>
    <name evidence="4" type="ORF">NIES267_28370</name>
</gene>
<dbReference type="PANTHER" id="PTHR21363:SF0">
    <property type="entry name" value="PREPHENATE DEHYDROGENASE [NADP(+)]"/>
    <property type="match status" value="1"/>
</dbReference>
<dbReference type="InterPro" id="IPR036291">
    <property type="entry name" value="NAD(P)-bd_dom_sf"/>
</dbReference>
<keyword evidence="2" id="KW-0560">Oxidoreductase</keyword>
<feature type="domain" description="Prephenate/arogenate dehydrogenase" evidence="3">
    <location>
        <begin position="1"/>
        <end position="280"/>
    </location>
</feature>
<dbReference type="GO" id="GO:0004665">
    <property type="term" value="F:prephenate dehydrogenase (NADP+) activity"/>
    <property type="evidence" value="ECO:0007669"/>
    <property type="project" value="InterPro"/>
</dbReference>
<dbReference type="InterPro" id="IPR046825">
    <property type="entry name" value="PDH_C"/>
</dbReference>
<reference evidence="4 5" key="1">
    <citation type="submission" date="2017-06" db="EMBL/GenBank/DDBJ databases">
        <title>Genome sequencing of cyanobaciteial culture collection at National Institute for Environmental Studies (NIES).</title>
        <authorList>
            <person name="Hirose Y."/>
            <person name="Shimura Y."/>
            <person name="Fujisawa T."/>
            <person name="Nakamura Y."/>
            <person name="Kawachi M."/>
        </authorList>
    </citation>
    <scope>NUCLEOTIDE SEQUENCE [LARGE SCALE GENOMIC DNA]</scope>
    <source>
        <strain evidence="4 5">NIES-267</strain>
    </source>
</reference>
<dbReference type="InterPro" id="IPR046826">
    <property type="entry name" value="PDH_N"/>
</dbReference>
<evidence type="ECO:0000313" key="5">
    <source>
        <dbReference type="Proteomes" id="UP000218418"/>
    </source>
</evidence>
<organism evidence="4 5">
    <name type="scientific">Calothrix parasitica NIES-267</name>
    <dbReference type="NCBI Taxonomy" id="1973488"/>
    <lineage>
        <taxon>Bacteria</taxon>
        <taxon>Bacillati</taxon>
        <taxon>Cyanobacteriota</taxon>
        <taxon>Cyanophyceae</taxon>
        <taxon>Nostocales</taxon>
        <taxon>Calotrichaceae</taxon>
        <taxon>Calothrix</taxon>
    </lineage>
</organism>
<dbReference type="Gene3D" id="3.40.50.720">
    <property type="entry name" value="NAD(P)-binding Rossmann-like Domain"/>
    <property type="match status" value="1"/>
</dbReference>
<sequence>MIIGIVGLGLIGGSLALDLKKQGHHVLGVSHRDSTTQRAISLGIVSQASVNMSLLSDAEVVFICTPLGFIIPTLEQLIAHLPSSCVITDVGSVKTPIVKGISPVWENFVGGHPMAGSNDSGIEAACKNLFNDKPYVLTPINTTPTTAITVVENLISQLGVNIHYCSPEEHDKAVSLISHLPVMSSASLIAACEKEADSQVRLLAQKFASSGFRDTSRVGGGNPELGVMMAKYNREALLMSLQNYRSNLDELIKLIEREDWTSLEQILHSTQQARGKFVEQ</sequence>
<dbReference type="EMBL" id="AP018227">
    <property type="protein sequence ID" value="BAY83350.1"/>
    <property type="molecule type" value="Genomic_DNA"/>
</dbReference>
<accession>A0A1Z4LQ21</accession>